<proteinExistence type="predicted"/>
<keyword evidence="2" id="KW-1185">Reference proteome</keyword>
<comment type="caution">
    <text evidence="1">The sequence shown here is derived from an EMBL/GenBank/DDBJ whole genome shotgun (WGS) entry which is preliminary data.</text>
</comment>
<protein>
    <submittedName>
        <fullName evidence="1">Uncharacterized protein</fullName>
    </submittedName>
</protein>
<organism evidence="1 2">
    <name type="scientific">Blattamonas nauphoetae</name>
    <dbReference type="NCBI Taxonomy" id="2049346"/>
    <lineage>
        <taxon>Eukaryota</taxon>
        <taxon>Metamonada</taxon>
        <taxon>Preaxostyla</taxon>
        <taxon>Oxymonadida</taxon>
        <taxon>Blattamonas</taxon>
    </lineage>
</organism>
<accession>A0ABQ9XNW4</accession>
<evidence type="ECO:0000313" key="2">
    <source>
        <dbReference type="Proteomes" id="UP001281761"/>
    </source>
</evidence>
<dbReference type="Proteomes" id="UP001281761">
    <property type="component" value="Unassembled WGS sequence"/>
</dbReference>
<dbReference type="EMBL" id="JARBJD010000082">
    <property type="protein sequence ID" value="KAK2954083.1"/>
    <property type="molecule type" value="Genomic_DNA"/>
</dbReference>
<evidence type="ECO:0000313" key="1">
    <source>
        <dbReference type="EMBL" id="KAK2954083.1"/>
    </source>
</evidence>
<gene>
    <name evidence="1" type="ORF">BLNAU_10900</name>
</gene>
<reference evidence="1 2" key="1">
    <citation type="journal article" date="2022" name="bioRxiv">
        <title>Genomics of Preaxostyla Flagellates Illuminates Evolutionary Transitions and the Path Towards Mitochondrial Loss.</title>
        <authorList>
            <person name="Novak L.V.F."/>
            <person name="Treitli S.C."/>
            <person name="Pyrih J."/>
            <person name="Halakuc P."/>
            <person name="Pipaliya S.V."/>
            <person name="Vacek V."/>
            <person name="Brzon O."/>
            <person name="Soukal P."/>
            <person name="Eme L."/>
            <person name="Dacks J.B."/>
            <person name="Karnkowska A."/>
            <person name="Elias M."/>
            <person name="Hampl V."/>
        </authorList>
    </citation>
    <scope>NUCLEOTIDE SEQUENCE [LARGE SCALE GENOMIC DNA]</scope>
    <source>
        <strain evidence="1">NAU3</strain>
        <tissue evidence="1">Gut</tissue>
    </source>
</reference>
<sequence length="431" mass="49761">MSKRTLSTLFATCQLDAYNRNFLRTHKVPSCSTESSSELVPFAGRLCGRLAEYVSEMKSLFAESSPLDGTISALSATLPEDSPHFARNTVLTIIFGGFLLLDSLLNTADNAFTYILIKCGFVPLLKSTIITCLDLIDQPKTESTCQPESRTDLLIKILDSSWNCAASSLFDFHKSLHPIVESTFSDVPQLCSRLVRTCRLASPTHTSHLRMIINVSDTLPQFVPHILEENLIERVINTTKPMVVPTTHVKFHHYLIWAILNLIRNPKYITQNKKERKRIRKMQFERVLKPAKQYLLFILQRDEFIPKLISSNRKLPTRISFLVMQTLLLERELFEDGEIMETGREEWEVGWLVEKTNEDDLGERLKMIREDDVRMKKDEKSRLKKRVERQREAGHEDAMEGWLTKKDNRTRFEIVEYMECVGKENGTNKTM</sequence>
<name>A0ABQ9XNW4_9EUKA</name>